<comment type="subcellular location">
    <subcellularLocation>
        <location evidence="1">Membrane</location>
        <topology evidence="1">Multi-pass membrane protein</topology>
    </subcellularLocation>
</comment>
<comment type="function">
    <text evidence="6">Involved in the retrieval of endoplasmic reticulum membrane proteins from the early Golgi compartment.</text>
</comment>
<dbReference type="GO" id="GO:0006890">
    <property type="term" value="P:retrograde vesicle-mediated transport, Golgi to endoplasmic reticulum"/>
    <property type="evidence" value="ECO:0007669"/>
    <property type="project" value="TreeGrafter"/>
</dbReference>
<gene>
    <name evidence="8" type="ORF">DYB32_000496</name>
</gene>
<accession>A0A418B9W6</accession>
<dbReference type="PIRSF" id="PIRSF016013">
    <property type="entry name" value="AtER_Rer1p"/>
    <property type="match status" value="1"/>
</dbReference>
<evidence type="ECO:0000256" key="7">
    <source>
        <dbReference type="SAM" id="Phobius"/>
    </source>
</evidence>
<dbReference type="PANTHER" id="PTHR10743">
    <property type="entry name" value="PROTEIN RER1"/>
    <property type="match status" value="1"/>
</dbReference>
<dbReference type="GO" id="GO:0005783">
    <property type="term" value="C:endoplasmic reticulum"/>
    <property type="evidence" value="ECO:0007669"/>
    <property type="project" value="GOC"/>
</dbReference>
<evidence type="ECO:0000313" key="9">
    <source>
        <dbReference type="Proteomes" id="UP000285060"/>
    </source>
</evidence>
<evidence type="ECO:0000256" key="6">
    <source>
        <dbReference type="PIRNR" id="PIRNR016013"/>
    </source>
</evidence>
<evidence type="ECO:0000313" key="8">
    <source>
        <dbReference type="EMBL" id="RHY35009.1"/>
    </source>
</evidence>
<keyword evidence="3 7" id="KW-0812">Transmembrane</keyword>
<dbReference type="InterPro" id="IPR004932">
    <property type="entry name" value="Rer1"/>
</dbReference>
<feature type="transmembrane region" description="Helical" evidence="7">
    <location>
        <begin position="41"/>
        <end position="63"/>
    </location>
</feature>
<protein>
    <recommendedName>
        <fullName evidence="6">Protein RER1</fullName>
    </recommendedName>
</protein>
<dbReference type="AlphaFoldDB" id="A0A418B9W6"/>
<feature type="transmembrane region" description="Helical" evidence="7">
    <location>
        <begin position="69"/>
        <end position="86"/>
    </location>
</feature>
<keyword evidence="5 6" id="KW-0472">Membrane</keyword>
<dbReference type="PANTHER" id="PTHR10743:SF0">
    <property type="entry name" value="PROTEIN RER1"/>
    <property type="match status" value="1"/>
</dbReference>
<comment type="similarity">
    <text evidence="2 6">Belongs to the RER1 family.</text>
</comment>
<sequence length="209" mass="23791">MGPGAHASGGDSQSLTEPAFLERVFASVGRKWQHLLDQSTIYVYGRWAASALLLTVYILRVYYLNAFHIITYGLGIYLLNLFIGFLSPQIDPETEGPVLPSTSSEEFRPFSRRVPEFKFWYSATKATFIATLLTFFEVFNVPVCLESFTASCNNLTAAQVFWPILLMYFILLFTLTMKRQIKHMWKHNYVPWSTGKQVYKGKGGGKDSK</sequence>
<evidence type="ECO:0000256" key="3">
    <source>
        <dbReference type="ARBA" id="ARBA00022692"/>
    </source>
</evidence>
<dbReference type="Proteomes" id="UP000285060">
    <property type="component" value="Unassembled WGS sequence"/>
</dbReference>
<organism evidence="8 9">
    <name type="scientific">Aphanomyces invadans</name>
    <dbReference type="NCBI Taxonomy" id="157072"/>
    <lineage>
        <taxon>Eukaryota</taxon>
        <taxon>Sar</taxon>
        <taxon>Stramenopiles</taxon>
        <taxon>Oomycota</taxon>
        <taxon>Saprolegniomycetes</taxon>
        <taxon>Saprolegniales</taxon>
        <taxon>Verrucalvaceae</taxon>
        <taxon>Aphanomyces</taxon>
    </lineage>
</organism>
<name>A0A418B9W6_9STRA</name>
<feature type="transmembrane region" description="Helical" evidence="7">
    <location>
        <begin position="159"/>
        <end position="177"/>
    </location>
</feature>
<keyword evidence="4 7" id="KW-1133">Transmembrane helix</keyword>
<comment type="caution">
    <text evidence="8">The sequence shown here is derived from an EMBL/GenBank/DDBJ whole genome shotgun (WGS) entry which is preliminary data.</text>
</comment>
<dbReference type="GO" id="GO:0006621">
    <property type="term" value="P:protein retention in ER lumen"/>
    <property type="evidence" value="ECO:0007669"/>
    <property type="project" value="TreeGrafter"/>
</dbReference>
<dbReference type="VEuPathDB" id="FungiDB:H310_11074"/>
<dbReference type="Pfam" id="PF03248">
    <property type="entry name" value="Rer1"/>
    <property type="match status" value="2"/>
</dbReference>
<evidence type="ECO:0000256" key="1">
    <source>
        <dbReference type="ARBA" id="ARBA00004141"/>
    </source>
</evidence>
<evidence type="ECO:0000256" key="2">
    <source>
        <dbReference type="ARBA" id="ARBA00006070"/>
    </source>
</evidence>
<reference evidence="8 9" key="1">
    <citation type="submission" date="2018-08" db="EMBL/GenBank/DDBJ databases">
        <title>Aphanomyces genome sequencing and annotation.</title>
        <authorList>
            <person name="Minardi D."/>
            <person name="Oidtmann B."/>
            <person name="Van Der Giezen M."/>
            <person name="Studholme D.J."/>
        </authorList>
    </citation>
    <scope>NUCLEOTIDE SEQUENCE [LARGE SCALE GENOMIC DNA]</scope>
    <source>
        <strain evidence="8 9">NJM0002</strain>
    </source>
</reference>
<dbReference type="GO" id="GO:0000139">
    <property type="term" value="C:Golgi membrane"/>
    <property type="evidence" value="ECO:0007669"/>
    <property type="project" value="TreeGrafter"/>
</dbReference>
<keyword evidence="9" id="KW-1185">Reference proteome</keyword>
<evidence type="ECO:0000256" key="5">
    <source>
        <dbReference type="ARBA" id="ARBA00023136"/>
    </source>
</evidence>
<proteinExistence type="inferred from homology"/>
<dbReference type="EMBL" id="QUSY01000011">
    <property type="protein sequence ID" value="RHY35009.1"/>
    <property type="molecule type" value="Genomic_DNA"/>
</dbReference>
<evidence type="ECO:0000256" key="4">
    <source>
        <dbReference type="ARBA" id="ARBA00022989"/>
    </source>
</evidence>